<name>A0A7S0KMR4_MICPS</name>
<reference evidence="2" key="1">
    <citation type="submission" date="2021-01" db="EMBL/GenBank/DDBJ databases">
        <authorList>
            <person name="Corre E."/>
            <person name="Pelletier E."/>
            <person name="Niang G."/>
            <person name="Scheremetjew M."/>
            <person name="Finn R."/>
            <person name="Kale V."/>
            <person name="Holt S."/>
            <person name="Cochrane G."/>
            <person name="Meng A."/>
            <person name="Brown T."/>
            <person name="Cohen L."/>
        </authorList>
    </citation>
    <scope>NUCLEOTIDE SEQUENCE</scope>
    <source>
        <strain evidence="2">CCMP494</strain>
    </source>
</reference>
<feature type="compositionally biased region" description="Basic and acidic residues" evidence="1">
    <location>
        <begin position="101"/>
        <end position="117"/>
    </location>
</feature>
<dbReference type="Gene3D" id="3.40.1740.10">
    <property type="entry name" value="VC0467-like"/>
    <property type="match status" value="1"/>
</dbReference>
<protein>
    <recommendedName>
        <fullName evidence="3">Transcriptional regulator</fullName>
    </recommendedName>
</protein>
<dbReference type="SUPFAM" id="SSF143456">
    <property type="entry name" value="VC0467-like"/>
    <property type="match status" value="1"/>
</dbReference>
<organism evidence="2">
    <name type="scientific">Micromonas pusilla</name>
    <name type="common">Picoplanktonic green alga</name>
    <name type="synonym">Chromulina pusilla</name>
    <dbReference type="NCBI Taxonomy" id="38833"/>
    <lineage>
        <taxon>Eukaryota</taxon>
        <taxon>Viridiplantae</taxon>
        <taxon>Chlorophyta</taxon>
        <taxon>Mamiellophyceae</taxon>
        <taxon>Mamiellales</taxon>
        <taxon>Mamiellaceae</taxon>
        <taxon>Micromonas</taxon>
    </lineage>
</organism>
<feature type="region of interest" description="Disordered" evidence="1">
    <location>
        <begin position="17"/>
        <end position="123"/>
    </location>
</feature>
<dbReference type="EMBL" id="HBEV01007427">
    <property type="protein sequence ID" value="CAD8586860.1"/>
    <property type="molecule type" value="Transcribed_RNA"/>
</dbReference>
<feature type="compositionally biased region" description="Low complexity" evidence="1">
    <location>
        <begin position="17"/>
        <end position="33"/>
    </location>
</feature>
<gene>
    <name evidence="2" type="ORF">MSP1404_LOCUS5707</name>
</gene>
<dbReference type="InterPro" id="IPR003774">
    <property type="entry name" value="AlgH-like"/>
</dbReference>
<sequence length="371" mass="40204">MHSTVVRAISVRPAARIAAARAPKPSARAPARPHFSRGARNTTSNDVFLQKGTHRSRLVASRAEKRSDGAGEADAEKPKKASEDVAKDEDDEMKAEAGAGDAERPDDAAGDVEKAPALDDDVAPALEGDWRDFRAMLISQEKGKDELVDDDEIAAASGPNLELLRRQNPKLAKDKPWAHRIGAPEKGCLLLAAADEFTLGQQYFHQAVILLLEHHDKGSMGVILNRPTQYNMGYVSGQSDGPFADNALYFGGDVGDGTVSFLHGSDKVQGSAEVLPGVYLGGYDSACELVKKEEVDANEFKFFARYCGWAPGQLKRECERGTWYPVACSKQLALKQVIQLPKPLWREILELCGGELKSAAAKAYGEEDDAN</sequence>
<evidence type="ECO:0008006" key="3">
    <source>
        <dbReference type="Google" id="ProtNLM"/>
    </source>
</evidence>
<accession>A0A7S0KMR4</accession>
<dbReference type="PANTHER" id="PTHR31984">
    <property type="entry name" value="TRANSPORTER, PUTATIVE (DUF179)-RELATED"/>
    <property type="match status" value="1"/>
</dbReference>
<dbReference type="Pfam" id="PF02622">
    <property type="entry name" value="DUF179"/>
    <property type="match status" value="1"/>
</dbReference>
<dbReference type="PANTHER" id="PTHR31984:SF17">
    <property type="entry name" value="TRANSCRIPTIONAL REGULATOR"/>
    <property type="match status" value="1"/>
</dbReference>
<dbReference type="AlphaFoldDB" id="A0A7S0KMR4"/>
<evidence type="ECO:0000256" key="1">
    <source>
        <dbReference type="SAM" id="MobiDB-lite"/>
    </source>
</evidence>
<proteinExistence type="predicted"/>
<evidence type="ECO:0000313" key="2">
    <source>
        <dbReference type="EMBL" id="CAD8586860.1"/>
    </source>
</evidence>
<feature type="compositionally biased region" description="Basic and acidic residues" evidence="1">
    <location>
        <begin position="62"/>
        <end position="85"/>
    </location>
</feature>